<dbReference type="RefSeq" id="WP_315343259.1">
    <property type="nucleotide sequence ID" value="NZ_JAVDZE010000006.1"/>
</dbReference>
<comment type="caution">
    <text evidence="1">The sequence shown here is derived from an EMBL/GenBank/DDBJ whole genome shotgun (WGS) entry which is preliminary data.</text>
</comment>
<dbReference type="InterPro" id="IPR027417">
    <property type="entry name" value="P-loop_NTPase"/>
</dbReference>
<reference evidence="1 2" key="1">
    <citation type="submission" date="2023-08" db="EMBL/GenBank/DDBJ databases">
        <title>Draft genome sequence of Thermococcus waiotapuensis WT1T, a thermophilic sulphur-dependent archaeon from order Thermococcales.</title>
        <authorList>
            <person name="Manners S.H."/>
            <person name="Carere C.R."/>
            <person name="Dhami M.K."/>
            <person name="Dobson R.C.J."/>
            <person name="Stott M.B."/>
        </authorList>
    </citation>
    <scope>NUCLEOTIDE SEQUENCE [LARGE SCALE GENOMIC DNA]</scope>
    <source>
        <strain evidence="1 2">WT1</strain>
    </source>
</reference>
<dbReference type="Proteomes" id="UP001245683">
    <property type="component" value="Unassembled WGS sequence"/>
</dbReference>
<name>A0AAE4NUQ0_9EURY</name>
<evidence type="ECO:0000313" key="1">
    <source>
        <dbReference type="EMBL" id="MDV3104713.1"/>
    </source>
</evidence>
<gene>
    <name evidence="1" type="ORF">RBI02_09240</name>
</gene>
<dbReference type="EMBL" id="JAVDZE010000006">
    <property type="protein sequence ID" value="MDV3104713.1"/>
    <property type="molecule type" value="Genomic_DNA"/>
</dbReference>
<proteinExistence type="predicted"/>
<organism evidence="1 2">
    <name type="scientific">Thermococcus waiotapuensis</name>
    <dbReference type="NCBI Taxonomy" id="90909"/>
    <lineage>
        <taxon>Archaea</taxon>
        <taxon>Methanobacteriati</taxon>
        <taxon>Methanobacteriota</taxon>
        <taxon>Thermococci</taxon>
        <taxon>Thermococcales</taxon>
        <taxon>Thermococcaceae</taxon>
        <taxon>Thermococcus</taxon>
    </lineage>
</organism>
<dbReference type="Gene3D" id="3.40.50.300">
    <property type="entry name" value="P-loop containing nucleotide triphosphate hydrolases"/>
    <property type="match status" value="1"/>
</dbReference>
<protein>
    <submittedName>
        <fullName evidence="1">Uncharacterized protein</fullName>
    </submittedName>
</protein>
<accession>A0AAE4NUQ0</accession>
<sequence>MEVLSTGIPLLDEALGGGLLEDSNLLITYDTYSNGWGLAVEILRNRIREGDFGVILDYVLPLTPLRMELGMLNFDVEKEGKAGNLAIVDIFSSFHKLDYGEDYVYTGSTWIPRLFSPSTSTSTAGSWRKESMTGGP</sequence>
<keyword evidence="2" id="KW-1185">Reference proteome</keyword>
<dbReference type="AlphaFoldDB" id="A0AAE4NUQ0"/>
<evidence type="ECO:0000313" key="2">
    <source>
        <dbReference type="Proteomes" id="UP001245683"/>
    </source>
</evidence>